<dbReference type="Gene3D" id="3.30.70.360">
    <property type="match status" value="1"/>
</dbReference>
<keyword evidence="5" id="KW-1185">Reference proteome</keyword>
<dbReference type="SUPFAM" id="SSF55031">
    <property type="entry name" value="Bacterial exopeptidase dimerisation domain"/>
    <property type="match status" value="1"/>
</dbReference>
<dbReference type="PANTHER" id="PTHR32494:SF5">
    <property type="entry name" value="ALLANTOATE AMIDOHYDROLASE"/>
    <property type="match status" value="1"/>
</dbReference>
<dbReference type="NCBIfam" id="NF006771">
    <property type="entry name" value="PRK09290.1-5"/>
    <property type="match status" value="1"/>
</dbReference>
<dbReference type="EMBL" id="CP137640">
    <property type="protein sequence ID" value="WVX80044.1"/>
    <property type="molecule type" value="Genomic_DNA"/>
</dbReference>
<dbReference type="InterPro" id="IPR036264">
    <property type="entry name" value="Bact_exopeptidase_dim_dom"/>
</dbReference>
<dbReference type="SUPFAM" id="SSF53187">
    <property type="entry name" value="Zn-dependent exopeptidases"/>
    <property type="match status" value="1"/>
</dbReference>
<dbReference type="Pfam" id="PF01546">
    <property type="entry name" value="Peptidase_M20"/>
    <property type="match status" value="1"/>
</dbReference>
<dbReference type="InterPro" id="IPR002933">
    <property type="entry name" value="Peptidase_M20"/>
</dbReference>
<dbReference type="InterPro" id="IPR011650">
    <property type="entry name" value="Peptidase_M20_dimer"/>
</dbReference>
<evidence type="ECO:0000256" key="1">
    <source>
        <dbReference type="ARBA" id="ARBA00006153"/>
    </source>
</evidence>
<sequence length="411" mass="45110">MINILEMINIHRLIRHIEELSSIGKNDDGGVNRFSYTKEEQLANELVKQYMEEAGLTVHFDAVGNLIGSQKGTIDAPAMLLGSHIDTVPNGGKYDGSLGVLTAIEVIHSLKENKVQLKHPVKVIAFKDEEGTRFGFGMIGSRAVAGTLTEVDLTRVDQQGVSIEQAMKEFGYKKERLQSAKIDNVKAYVEVHIEQGKVLENQDAALGNVTGIAGPLWLQFTLTGLSEHAGATPMNQRQDALVGASLIIAEAEKIAKEYPTAVATVGKLSVKPNGVNVIPGEVAWTMDIRDIHEDIRDELEQRIRQFAETTATERRLGLEISVLQRVAPVRCDEKIQEVIRDSIQEIAEPVVSLPSGAGHDGMQFKDRFPVGMIFVRSKDGISHNPKEFSSKQDIGKAANVLYKSILKLDAN</sequence>
<dbReference type="NCBIfam" id="TIGR01879">
    <property type="entry name" value="hydantase"/>
    <property type="match status" value="1"/>
</dbReference>
<protein>
    <submittedName>
        <fullName evidence="4">Zn-dependent hydrolase</fullName>
    </submittedName>
</protein>
<dbReference type="InterPro" id="IPR010158">
    <property type="entry name" value="Amidase_Cbmase"/>
</dbReference>
<evidence type="ECO:0000256" key="2">
    <source>
        <dbReference type="ARBA" id="ARBA00022801"/>
    </source>
</evidence>
<evidence type="ECO:0000313" key="5">
    <source>
        <dbReference type="Proteomes" id="UP001357223"/>
    </source>
</evidence>
<evidence type="ECO:0000313" key="4">
    <source>
        <dbReference type="EMBL" id="WVX80044.1"/>
    </source>
</evidence>
<comment type="similarity">
    <text evidence="1">Belongs to the peptidase M20 family.</text>
</comment>
<name>A0ABZ2CFX8_9BACI</name>
<feature type="domain" description="Peptidase M20 dimerisation" evidence="3">
    <location>
        <begin position="212"/>
        <end position="311"/>
    </location>
</feature>
<keyword evidence="2 4" id="KW-0378">Hydrolase</keyword>
<dbReference type="PIRSF" id="PIRSF001235">
    <property type="entry name" value="Amidase_carbamoylase"/>
    <property type="match status" value="1"/>
</dbReference>
<accession>A0ABZ2CFX8</accession>
<gene>
    <name evidence="4" type="ORF">R4Z09_22590</name>
</gene>
<organism evidence="4 5">
    <name type="scientific">Niallia oryzisoli</name>
    <dbReference type="NCBI Taxonomy" id="1737571"/>
    <lineage>
        <taxon>Bacteria</taxon>
        <taxon>Bacillati</taxon>
        <taxon>Bacillota</taxon>
        <taxon>Bacilli</taxon>
        <taxon>Bacillales</taxon>
        <taxon>Bacillaceae</taxon>
        <taxon>Niallia</taxon>
    </lineage>
</organism>
<evidence type="ECO:0000259" key="3">
    <source>
        <dbReference type="Pfam" id="PF07687"/>
    </source>
</evidence>
<reference evidence="4 5" key="1">
    <citation type="submission" date="2023-10" db="EMBL/GenBank/DDBJ databases">
        <title>Niallia locisalis sp.nov. isolated from a salt pond sample.</title>
        <authorList>
            <person name="Li X.-J."/>
            <person name="Dong L."/>
        </authorList>
    </citation>
    <scope>NUCLEOTIDE SEQUENCE [LARGE SCALE GENOMIC DNA]</scope>
    <source>
        <strain evidence="4 5">DSM 29761</strain>
    </source>
</reference>
<dbReference type="PANTHER" id="PTHR32494">
    <property type="entry name" value="ALLANTOATE DEIMINASE-RELATED"/>
    <property type="match status" value="1"/>
</dbReference>
<dbReference type="RefSeq" id="WP_338448975.1">
    <property type="nucleotide sequence ID" value="NZ_CP137640.1"/>
</dbReference>
<dbReference type="Gene3D" id="3.40.630.10">
    <property type="entry name" value="Zn peptidases"/>
    <property type="match status" value="1"/>
</dbReference>
<dbReference type="Proteomes" id="UP001357223">
    <property type="component" value="Chromosome"/>
</dbReference>
<dbReference type="GO" id="GO:0016787">
    <property type="term" value="F:hydrolase activity"/>
    <property type="evidence" value="ECO:0007669"/>
    <property type="project" value="UniProtKB-KW"/>
</dbReference>
<dbReference type="CDD" id="cd03884">
    <property type="entry name" value="M20_bAS"/>
    <property type="match status" value="1"/>
</dbReference>
<proteinExistence type="inferred from homology"/>
<dbReference type="Pfam" id="PF07687">
    <property type="entry name" value="M20_dimer"/>
    <property type="match status" value="1"/>
</dbReference>